<dbReference type="AlphaFoldDB" id="A0A553P8A7"/>
<accession>A0A553P8A7</accession>
<evidence type="ECO:0000256" key="3">
    <source>
        <dbReference type="PROSITE-ProRule" id="PRU00023"/>
    </source>
</evidence>
<keyword evidence="6" id="KW-1185">Reference proteome</keyword>
<dbReference type="PROSITE" id="PS50297">
    <property type="entry name" value="ANK_REP_REGION"/>
    <property type="match status" value="1"/>
</dbReference>
<dbReference type="Proteomes" id="UP000318571">
    <property type="component" value="Chromosome 3"/>
</dbReference>
<dbReference type="PROSITE" id="PS50088">
    <property type="entry name" value="ANK_REPEAT"/>
    <property type="match status" value="1"/>
</dbReference>
<dbReference type="STRING" id="6832.A0A553P8A7"/>
<evidence type="ECO:0000256" key="4">
    <source>
        <dbReference type="SAM" id="MobiDB-lite"/>
    </source>
</evidence>
<dbReference type="PANTHER" id="PTHR24171">
    <property type="entry name" value="ANKYRIN REPEAT DOMAIN-CONTAINING PROTEIN 39-RELATED"/>
    <property type="match status" value="1"/>
</dbReference>
<sequence length="118" mass="12971">MSGSDLMWAVKNGDLDKVRELVEVKHLDVNESIDGRCPIHFASDYGQLEVLQYLVSRGAQLDIRDKHGIAPILAAIWEGHAPCVKFLLEKGCSKNGSTPDGQSYLEAAESSEIKSMLK</sequence>
<dbReference type="OrthoDB" id="426293at2759"/>
<feature type="region of interest" description="Disordered" evidence="4">
    <location>
        <begin position="95"/>
        <end position="118"/>
    </location>
</feature>
<organism evidence="5 6">
    <name type="scientific">Tigriopus californicus</name>
    <name type="common">Marine copepod</name>
    <dbReference type="NCBI Taxonomy" id="6832"/>
    <lineage>
        <taxon>Eukaryota</taxon>
        <taxon>Metazoa</taxon>
        <taxon>Ecdysozoa</taxon>
        <taxon>Arthropoda</taxon>
        <taxon>Crustacea</taxon>
        <taxon>Multicrustacea</taxon>
        <taxon>Hexanauplia</taxon>
        <taxon>Copepoda</taxon>
        <taxon>Harpacticoida</taxon>
        <taxon>Harpacticidae</taxon>
        <taxon>Tigriopus</taxon>
    </lineage>
</organism>
<dbReference type="SUPFAM" id="SSF48403">
    <property type="entry name" value="Ankyrin repeat"/>
    <property type="match status" value="1"/>
</dbReference>
<evidence type="ECO:0000313" key="5">
    <source>
        <dbReference type="EMBL" id="TRY73908.1"/>
    </source>
</evidence>
<evidence type="ECO:0000256" key="2">
    <source>
        <dbReference type="ARBA" id="ARBA00023043"/>
    </source>
</evidence>
<dbReference type="GO" id="GO:0085020">
    <property type="term" value="P:protein K6-linked ubiquitination"/>
    <property type="evidence" value="ECO:0007669"/>
    <property type="project" value="TreeGrafter"/>
</dbReference>
<gene>
    <name evidence="5" type="ORF">TCAL_13443</name>
</gene>
<dbReference type="InterPro" id="IPR002110">
    <property type="entry name" value="Ankyrin_rpt"/>
</dbReference>
<reference evidence="5 6" key="1">
    <citation type="journal article" date="2018" name="Nat. Ecol. Evol.">
        <title>Genomic signatures of mitonuclear coevolution across populations of Tigriopus californicus.</title>
        <authorList>
            <person name="Barreto F.S."/>
            <person name="Watson E.T."/>
            <person name="Lima T.G."/>
            <person name="Willett C.S."/>
            <person name="Edmands S."/>
            <person name="Li W."/>
            <person name="Burton R.S."/>
        </authorList>
    </citation>
    <scope>NUCLEOTIDE SEQUENCE [LARGE SCALE GENOMIC DNA]</scope>
    <source>
        <strain evidence="5 6">San Diego</strain>
    </source>
</reference>
<comment type="caution">
    <text evidence="5">The sequence shown here is derived from an EMBL/GenBank/DDBJ whole genome shotgun (WGS) entry which is preliminary data.</text>
</comment>
<name>A0A553P8A7_TIGCA</name>
<keyword evidence="2 3" id="KW-0040">ANK repeat</keyword>
<dbReference type="GO" id="GO:0070531">
    <property type="term" value="C:BRCA1-A complex"/>
    <property type="evidence" value="ECO:0007669"/>
    <property type="project" value="TreeGrafter"/>
</dbReference>
<evidence type="ECO:0000313" key="6">
    <source>
        <dbReference type="Proteomes" id="UP000318571"/>
    </source>
</evidence>
<dbReference type="Pfam" id="PF12796">
    <property type="entry name" value="Ank_2"/>
    <property type="match status" value="1"/>
</dbReference>
<dbReference type="SMART" id="SM00248">
    <property type="entry name" value="ANK"/>
    <property type="match status" value="3"/>
</dbReference>
<protein>
    <submittedName>
        <fullName evidence="5">Uncharacterized protein</fullName>
    </submittedName>
</protein>
<keyword evidence="1" id="KW-0677">Repeat</keyword>
<evidence type="ECO:0000256" key="1">
    <source>
        <dbReference type="ARBA" id="ARBA00022737"/>
    </source>
</evidence>
<dbReference type="InterPro" id="IPR036770">
    <property type="entry name" value="Ankyrin_rpt-contain_sf"/>
</dbReference>
<dbReference type="OMA" id="TALIDCT"/>
<feature type="repeat" description="ANK" evidence="3">
    <location>
        <begin position="34"/>
        <end position="66"/>
    </location>
</feature>
<proteinExistence type="predicted"/>
<dbReference type="Gene3D" id="1.25.40.20">
    <property type="entry name" value="Ankyrin repeat-containing domain"/>
    <property type="match status" value="1"/>
</dbReference>
<dbReference type="GO" id="GO:0031436">
    <property type="term" value="C:BRCA1-BARD1 complex"/>
    <property type="evidence" value="ECO:0007669"/>
    <property type="project" value="TreeGrafter"/>
</dbReference>
<dbReference type="PANTHER" id="PTHR24171:SF8">
    <property type="entry name" value="BRCA1-ASSOCIATED RING DOMAIN PROTEIN 1"/>
    <property type="match status" value="1"/>
</dbReference>
<dbReference type="GO" id="GO:0004842">
    <property type="term" value="F:ubiquitin-protein transferase activity"/>
    <property type="evidence" value="ECO:0007669"/>
    <property type="project" value="TreeGrafter"/>
</dbReference>
<dbReference type="EMBL" id="VCGU01000007">
    <property type="protein sequence ID" value="TRY73908.1"/>
    <property type="molecule type" value="Genomic_DNA"/>
</dbReference>